<accession>A0ABX0H0F1</accession>
<name>A0ABX0H0F1_9BACT</name>
<evidence type="ECO:0000313" key="2">
    <source>
        <dbReference type="Proteomes" id="UP000649799"/>
    </source>
</evidence>
<dbReference type="EMBL" id="JAANYN010000001">
    <property type="protein sequence ID" value="NHE55258.1"/>
    <property type="molecule type" value="Genomic_DNA"/>
</dbReference>
<comment type="caution">
    <text evidence="1">The sequence shown here is derived from an EMBL/GenBank/DDBJ whole genome shotgun (WGS) entry which is preliminary data.</text>
</comment>
<gene>
    <name evidence="1" type="ORF">G9Q97_00340</name>
</gene>
<sequence>MKSALKGFFWVFVAICSGVSCNKEEQVPFSNPTQIDAYFPLTDFLEQKIENSSGDEVIKTIRFNEEEERVKFIPDTATWRKELDFFFQADINKAALASAYLTKEEGQMLIHSLKPGEKNNIREIKVVKKGGKVSEIGVVAIKDNLFYHSEVYGELAFDENENLSSYSMEGIQKVWFLAGTSLEVQADIAE</sequence>
<organism evidence="1 2">
    <name type="scientific">Cyclobacterium plantarum</name>
    <dbReference type="NCBI Taxonomy" id="2716263"/>
    <lineage>
        <taxon>Bacteria</taxon>
        <taxon>Pseudomonadati</taxon>
        <taxon>Bacteroidota</taxon>
        <taxon>Cytophagia</taxon>
        <taxon>Cytophagales</taxon>
        <taxon>Cyclobacteriaceae</taxon>
        <taxon>Cyclobacterium</taxon>
    </lineage>
</organism>
<protein>
    <submittedName>
        <fullName evidence="1">Carbon storage regulator</fullName>
    </submittedName>
</protein>
<dbReference type="RefSeq" id="WP_166142011.1">
    <property type="nucleotide sequence ID" value="NZ_JAANYN010000001.1"/>
</dbReference>
<keyword evidence="2" id="KW-1185">Reference proteome</keyword>
<dbReference type="Proteomes" id="UP000649799">
    <property type="component" value="Unassembled WGS sequence"/>
</dbReference>
<dbReference type="PROSITE" id="PS51257">
    <property type="entry name" value="PROKAR_LIPOPROTEIN"/>
    <property type="match status" value="1"/>
</dbReference>
<proteinExistence type="predicted"/>
<reference evidence="1 2" key="1">
    <citation type="submission" date="2020-03" db="EMBL/GenBank/DDBJ databases">
        <title>Cyclobacterium plantarum sp. nov., a marine bacterium isolated from a coastal-marine wetland.</title>
        <authorList>
            <person name="Sanchez-Porro C."/>
            <person name="Ventosa A."/>
            <person name="Amoozegar M."/>
        </authorList>
    </citation>
    <scope>NUCLEOTIDE SEQUENCE [LARGE SCALE GENOMIC DNA]</scope>
    <source>
        <strain evidence="1 2">GBPx2</strain>
    </source>
</reference>
<evidence type="ECO:0000313" key="1">
    <source>
        <dbReference type="EMBL" id="NHE55258.1"/>
    </source>
</evidence>